<keyword evidence="3" id="KW-1185">Reference proteome</keyword>
<evidence type="ECO:0000313" key="3">
    <source>
        <dbReference type="Proteomes" id="UP000515663"/>
    </source>
</evidence>
<dbReference type="RefSeq" id="WP_219849414.1">
    <property type="nucleotide sequence ID" value="NZ_CP059491.1"/>
</dbReference>
<evidence type="ECO:0000313" key="2">
    <source>
        <dbReference type="EMBL" id="QMT00178.1"/>
    </source>
</evidence>
<dbReference type="Proteomes" id="UP000515663">
    <property type="component" value="Chromosome"/>
</dbReference>
<dbReference type="EMBL" id="CP059491">
    <property type="protein sequence ID" value="QMT00178.1"/>
    <property type="molecule type" value="Genomic_DNA"/>
</dbReference>
<dbReference type="KEGG" id="gji:H1R19_14710"/>
<evidence type="ECO:0008006" key="4">
    <source>
        <dbReference type="Google" id="ProtNLM"/>
    </source>
</evidence>
<reference evidence="3" key="1">
    <citation type="submission" date="2020-07" db="EMBL/GenBank/DDBJ databases">
        <title>novel species isolated from the respiratory tract of Marmot.</title>
        <authorList>
            <person name="Zhang G."/>
        </authorList>
    </citation>
    <scope>NUCLEOTIDE SEQUENCE [LARGE SCALE GENOMIC DNA]</scope>
    <source>
        <strain evidence="3">686</strain>
    </source>
</reference>
<dbReference type="AlphaFoldDB" id="A0A7D7LUJ8"/>
<gene>
    <name evidence="2" type="ORF">H1R19_14710</name>
</gene>
<keyword evidence="1" id="KW-0732">Signal</keyword>
<name>A0A7D7LUJ8_9ACTN</name>
<dbReference type="PROSITE" id="PS51257">
    <property type="entry name" value="PROKAR_LIPOPROTEIN"/>
    <property type="match status" value="1"/>
</dbReference>
<proteinExistence type="predicted"/>
<protein>
    <recommendedName>
        <fullName evidence="4">Peptidase MA-like domain-containing protein</fullName>
    </recommendedName>
</protein>
<feature type="signal peptide" evidence="1">
    <location>
        <begin position="1"/>
        <end position="21"/>
    </location>
</feature>
<organism evidence="2 3">
    <name type="scientific">Gordonia jinghuaiqii</name>
    <dbReference type="NCBI Taxonomy" id="2758710"/>
    <lineage>
        <taxon>Bacteria</taxon>
        <taxon>Bacillati</taxon>
        <taxon>Actinomycetota</taxon>
        <taxon>Actinomycetes</taxon>
        <taxon>Mycobacteriales</taxon>
        <taxon>Gordoniaceae</taxon>
        <taxon>Gordonia</taxon>
    </lineage>
</organism>
<sequence>MVFLRGRLCPTLAALALVAGAATGCGTAGSPAERGPDSGATSTVSTATNVYEQDRAAGVTRLLDSLGTAITAGDVTAIGGLFDAAASPQFKNRFVTAAATFRPAEFERRSGRGAELRFARFDYQLAPTEEAEKLVPGELQQVLDAGGSSDSWVAPVELRYALGGATSPGIAEPEVVAGTEFIVSRHGEDWQLVGDSAALGGDPSATQMWELPGLMAVDVATAGGTSVVASYPDTTKTVVDLRRLLPDAVDAVSAFWGDTWDRRAVVVATATDPQFDALVPAGPAVTGRAAAASVYSRVDHPQRTAVGQRIVFTPAALGLAAPTLGVVLRHELTHIAARVDTAVGAPLWITEGVPEYVGRKGTYTRLADAAPDLAEAVRSGSAPIDLPADAEFAMDGQTSLVAYQSSWSLAAYVADRFGEARLKKLYVGVAASPEAARQDAAISGALGVDRKQLLTGWRGWLDGQVR</sequence>
<accession>A0A7D7LUJ8</accession>
<feature type="chain" id="PRO_5028025536" description="Peptidase MA-like domain-containing protein" evidence="1">
    <location>
        <begin position="22"/>
        <end position="466"/>
    </location>
</feature>
<evidence type="ECO:0000256" key="1">
    <source>
        <dbReference type="SAM" id="SignalP"/>
    </source>
</evidence>